<dbReference type="GeneID" id="29255445"/>
<name>A0A0E2LRF1_PORGN</name>
<feature type="transmembrane region" description="Helical" evidence="1">
    <location>
        <begin position="12"/>
        <end position="30"/>
    </location>
</feature>
<keyword evidence="1" id="KW-0472">Membrane</keyword>
<organism evidence="2 3">
    <name type="scientific">Porphyromonas gingivalis F0570</name>
    <dbReference type="NCBI Taxonomy" id="1227271"/>
    <lineage>
        <taxon>Bacteria</taxon>
        <taxon>Pseudomonadati</taxon>
        <taxon>Bacteroidota</taxon>
        <taxon>Bacteroidia</taxon>
        <taxon>Bacteroidales</taxon>
        <taxon>Porphyromonadaceae</taxon>
        <taxon>Porphyromonas</taxon>
    </lineage>
</organism>
<evidence type="ECO:0000256" key="1">
    <source>
        <dbReference type="SAM" id="Phobius"/>
    </source>
</evidence>
<comment type="caution">
    <text evidence="2">The sequence shown here is derived from an EMBL/GenBank/DDBJ whole genome shotgun (WGS) entry which is preliminary data.</text>
</comment>
<feature type="transmembrane region" description="Helical" evidence="1">
    <location>
        <begin position="36"/>
        <end position="57"/>
    </location>
</feature>
<keyword evidence="1" id="KW-1133">Transmembrane helix</keyword>
<sequence length="61" mass="7039">MKLRKSRITRIITFLILVIFVAGIVAYFLLPKPEQRQIVLMGGALLVLNLLLMQFFFGKNM</sequence>
<dbReference type="HOGENOM" id="CLU_2667971_0_0_10"/>
<proteinExistence type="predicted"/>
<reference evidence="2 3" key="1">
    <citation type="submission" date="2013-06" db="EMBL/GenBank/DDBJ databases">
        <authorList>
            <person name="Weinstock G."/>
            <person name="Sodergren E."/>
            <person name="Lobos E.A."/>
            <person name="Fulton L."/>
            <person name="Fulton R."/>
            <person name="Courtney L."/>
            <person name="Fronick C."/>
            <person name="O'Laughlin M."/>
            <person name="Godfrey J."/>
            <person name="Wilson R.M."/>
            <person name="Miner T."/>
            <person name="Farmer C."/>
            <person name="Delehaunty K."/>
            <person name="Cordes M."/>
            <person name="Minx P."/>
            <person name="Tomlinson C."/>
            <person name="Chen J."/>
            <person name="Wollam A."/>
            <person name="Pepin K.H."/>
            <person name="Bhonagiri V."/>
            <person name="Zhang X."/>
            <person name="Warren W."/>
            <person name="Mitreva M."/>
            <person name="Mardis E.R."/>
            <person name="Wilson R.K."/>
        </authorList>
    </citation>
    <scope>NUCLEOTIDE SEQUENCE [LARGE SCALE GENOMIC DNA]</scope>
    <source>
        <strain evidence="2 3">F0570</strain>
    </source>
</reference>
<evidence type="ECO:0000313" key="2">
    <source>
        <dbReference type="EMBL" id="ERJ66903.1"/>
    </source>
</evidence>
<gene>
    <name evidence="2" type="ORF">HMPREF1555_00943</name>
</gene>
<dbReference type="EMBL" id="AWUW01000067">
    <property type="protein sequence ID" value="ERJ66903.1"/>
    <property type="molecule type" value="Genomic_DNA"/>
</dbReference>
<dbReference type="Proteomes" id="UP000016630">
    <property type="component" value="Unassembled WGS sequence"/>
</dbReference>
<protein>
    <submittedName>
        <fullName evidence="2">Uncharacterized protein</fullName>
    </submittedName>
</protein>
<dbReference type="AlphaFoldDB" id="A0A0E2LRF1"/>
<keyword evidence="1" id="KW-0812">Transmembrane</keyword>
<accession>A0A0E2LRF1</accession>
<dbReference type="PATRIC" id="fig|1227271.3.peg.820"/>
<evidence type="ECO:0000313" key="3">
    <source>
        <dbReference type="Proteomes" id="UP000016630"/>
    </source>
</evidence>
<dbReference type="RefSeq" id="WP_012457321.1">
    <property type="nucleotide sequence ID" value="NZ_KI259159.1"/>
</dbReference>